<name>A0A9D4N1Z1_DREPO</name>
<proteinExistence type="predicted"/>
<dbReference type="AlphaFoldDB" id="A0A9D4N1Z1"/>
<dbReference type="EMBL" id="JAIWYP010000001">
    <property type="protein sequence ID" value="KAH3887540.1"/>
    <property type="molecule type" value="Genomic_DNA"/>
</dbReference>
<evidence type="ECO:0000313" key="2">
    <source>
        <dbReference type="Proteomes" id="UP000828390"/>
    </source>
</evidence>
<dbReference type="Proteomes" id="UP000828390">
    <property type="component" value="Unassembled WGS sequence"/>
</dbReference>
<reference evidence="1" key="2">
    <citation type="submission" date="2020-11" db="EMBL/GenBank/DDBJ databases">
        <authorList>
            <person name="McCartney M.A."/>
            <person name="Auch B."/>
            <person name="Kono T."/>
            <person name="Mallez S."/>
            <person name="Becker A."/>
            <person name="Gohl D.M."/>
            <person name="Silverstein K.A.T."/>
            <person name="Koren S."/>
            <person name="Bechman K.B."/>
            <person name="Herman A."/>
            <person name="Abrahante J.E."/>
            <person name="Garbe J."/>
        </authorList>
    </citation>
    <scope>NUCLEOTIDE SEQUENCE</scope>
    <source>
        <strain evidence="1">Duluth1</strain>
        <tissue evidence="1">Whole animal</tissue>
    </source>
</reference>
<gene>
    <name evidence="1" type="ORF">DPMN_011557</name>
</gene>
<organism evidence="1 2">
    <name type="scientific">Dreissena polymorpha</name>
    <name type="common">Zebra mussel</name>
    <name type="synonym">Mytilus polymorpha</name>
    <dbReference type="NCBI Taxonomy" id="45954"/>
    <lineage>
        <taxon>Eukaryota</taxon>
        <taxon>Metazoa</taxon>
        <taxon>Spiralia</taxon>
        <taxon>Lophotrochozoa</taxon>
        <taxon>Mollusca</taxon>
        <taxon>Bivalvia</taxon>
        <taxon>Autobranchia</taxon>
        <taxon>Heteroconchia</taxon>
        <taxon>Euheterodonta</taxon>
        <taxon>Imparidentia</taxon>
        <taxon>Neoheterodontei</taxon>
        <taxon>Myida</taxon>
        <taxon>Dreissenoidea</taxon>
        <taxon>Dreissenidae</taxon>
        <taxon>Dreissena</taxon>
    </lineage>
</organism>
<comment type="caution">
    <text evidence="1">The sequence shown here is derived from an EMBL/GenBank/DDBJ whole genome shotgun (WGS) entry which is preliminary data.</text>
</comment>
<reference evidence="1" key="1">
    <citation type="journal article" date="2019" name="bioRxiv">
        <title>The Genome of the Zebra Mussel, Dreissena polymorpha: A Resource for Invasive Species Research.</title>
        <authorList>
            <person name="McCartney M.A."/>
            <person name="Auch B."/>
            <person name="Kono T."/>
            <person name="Mallez S."/>
            <person name="Zhang Y."/>
            <person name="Obille A."/>
            <person name="Becker A."/>
            <person name="Abrahante J.E."/>
            <person name="Garbe J."/>
            <person name="Badalamenti J.P."/>
            <person name="Herman A."/>
            <person name="Mangelson H."/>
            <person name="Liachko I."/>
            <person name="Sullivan S."/>
            <person name="Sone E.D."/>
            <person name="Koren S."/>
            <person name="Silverstein K.A.T."/>
            <person name="Beckman K.B."/>
            <person name="Gohl D.M."/>
        </authorList>
    </citation>
    <scope>NUCLEOTIDE SEQUENCE</scope>
    <source>
        <strain evidence="1">Duluth1</strain>
        <tissue evidence="1">Whole animal</tissue>
    </source>
</reference>
<sequence>MDIPVNDILSTFEQKLKRLMNQHKSSKRLSGISIKPWITKASKAYHRNRKNLFIRQRDRVKPNDRLANATTQLREMPLAGTTLKTL</sequence>
<keyword evidence="2" id="KW-1185">Reference proteome</keyword>
<evidence type="ECO:0000313" key="1">
    <source>
        <dbReference type="EMBL" id="KAH3887540.1"/>
    </source>
</evidence>
<accession>A0A9D4N1Z1</accession>
<protein>
    <submittedName>
        <fullName evidence="1">Uncharacterized protein</fullName>
    </submittedName>
</protein>